<proteinExistence type="predicted"/>
<dbReference type="InterPro" id="IPR008936">
    <property type="entry name" value="Rho_GTPase_activation_prot"/>
</dbReference>
<dbReference type="SUPFAM" id="SSF48350">
    <property type="entry name" value="GTPase activation domain, GAP"/>
    <property type="match status" value="1"/>
</dbReference>
<dbReference type="Proteomes" id="UP000699462">
    <property type="component" value="Unassembled WGS sequence"/>
</dbReference>
<dbReference type="SMART" id="SM00252">
    <property type="entry name" value="SH2"/>
    <property type="match status" value="2"/>
</dbReference>
<dbReference type="PANTHER" id="PTHR10194">
    <property type="entry name" value="RAS GTPASE-ACTIVATING PROTEINS"/>
    <property type="match status" value="1"/>
</dbReference>
<dbReference type="InterPro" id="IPR039360">
    <property type="entry name" value="Ras_GTPase"/>
</dbReference>
<dbReference type="SUPFAM" id="SSF55550">
    <property type="entry name" value="SH2 domain"/>
    <property type="match status" value="2"/>
</dbReference>
<evidence type="ECO:0000256" key="2">
    <source>
        <dbReference type="SAM" id="MobiDB-lite"/>
    </source>
</evidence>
<reference evidence="4 5" key="1">
    <citation type="submission" date="2019-07" db="EMBL/GenBank/DDBJ databases">
        <title>Annotation for the trematode Paragonimus westermani.</title>
        <authorList>
            <person name="Choi Y.-J."/>
        </authorList>
    </citation>
    <scope>NUCLEOTIDE SEQUENCE [LARGE SCALE GENOMIC DNA]</scope>
    <source>
        <strain evidence="4">180907_Pwestermani</strain>
    </source>
</reference>
<name>A0A8T0DVL9_9TREM</name>
<dbReference type="EMBL" id="JTDF01000333">
    <property type="protein sequence ID" value="KAF8571773.1"/>
    <property type="molecule type" value="Genomic_DNA"/>
</dbReference>
<evidence type="ECO:0000313" key="4">
    <source>
        <dbReference type="EMBL" id="KAF8571773.1"/>
    </source>
</evidence>
<feature type="compositionally biased region" description="Polar residues" evidence="2">
    <location>
        <begin position="600"/>
        <end position="618"/>
    </location>
</feature>
<evidence type="ECO:0000259" key="3">
    <source>
        <dbReference type="PROSITE" id="PS50001"/>
    </source>
</evidence>
<dbReference type="PROSITE" id="PS50001">
    <property type="entry name" value="SH2"/>
    <property type="match status" value="1"/>
</dbReference>
<feature type="region of interest" description="Disordered" evidence="2">
    <location>
        <begin position="967"/>
        <end position="995"/>
    </location>
</feature>
<feature type="region of interest" description="Disordered" evidence="2">
    <location>
        <begin position="592"/>
        <end position="618"/>
    </location>
</feature>
<gene>
    <name evidence="4" type="ORF">P879_00827</name>
</gene>
<organism evidence="4 5">
    <name type="scientific">Paragonimus westermani</name>
    <dbReference type="NCBI Taxonomy" id="34504"/>
    <lineage>
        <taxon>Eukaryota</taxon>
        <taxon>Metazoa</taxon>
        <taxon>Spiralia</taxon>
        <taxon>Lophotrochozoa</taxon>
        <taxon>Platyhelminthes</taxon>
        <taxon>Trematoda</taxon>
        <taxon>Digenea</taxon>
        <taxon>Plagiorchiida</taxon>
        <taxon>Troglotremata</taxon>
        <taxon>Troglotrematidae</taxon>
        <taxon>Paragonimus</taxon>
    </lineage>
</organism>
<dbReference type="Gene3D" id="1.10.506.10">
    <property type="entry name" value="GTPase Activation - p120gap, domain 1"/>
    <property type="match status" value="1"/>
</dbReference>
<dbReference type="InterPro" id="IPR036860">
    <property type="entry name" value="SH2_dom_sf"/>
</dbReference>
<comment type="caution">
    <text evidence="4">The sequence shown here is derived from an EMBL/GenBank/DDBJ whole genome shotgun (WGS) entry which is preliminary data.</text>
</comment>
<keyword evidence="5" id="KW-1185">Reference proteome</keyword>
<keyword evidence="1" id="KW-0727">SH2 domain</keyword>
<sequence length="1314" mass="146858">MPEVLFVDGVDPPKAPELEEYYHGYIDRTEAERRLKAQGIPNSYLLRLGRTFLEKDTWNSIYILSYLSSTLECYHFKLIPRFNCFQLGGRLFDCLQGCLSRYHVHDIMNGERLRYPVPPCAPPVEFHKQRLRAVQSFEPETASDRLGCSIDDRFLLVSDDQNTDWVFVISVKTRQSGYLPKCCVEKEYPELIERLEFFHPDASSSQSKELLKKAGAYSYLLRPCDSKPGLYTLLFYDGTRVRKYRLELHVHSEELPGGSFQRETQMSDLFCGVNHRRSSEPIGSSTSKSEGTRGVITGQEHIPVIEVSRHRSGGAIVPGRQDSLVPPPLSSQHPMVSVFPRYRTVTRVMYNGLPFPSVEAVVTAIVAHPGPWHPESPPDVDPPNGAAALLEEQRRALPDFDEQFHSPHAQNAEGDWTRLTGVVQQTFKPIRRERKPQIAPPSSTIYMALRYTRQPVSHSSVLEIHGEISMLMSQRKKWKPFYAQLDGKQGILTLRDIDKRKFERFDLSRSDYFPVHHLMYDRPFCFGLLLHGSSVGDREELVFSVDPPSSPCSVCFPSTTSTTNSIGASNCSAARPQHSSSPCDLDPSTYAGRLDDADASPTTSLAHSSGSHQTFDPSVRLSPTQCTMGFGTDASGTACSHRQVVPMDTIFTRWQRFIRLHCRNTRVDSANEENFDRRQTLLRCYRTLDVKVHNAKLLPANWCKSRRDESTFWLMIDGVEIARAYAGSSTVSILIDDFPYGFKKVELYAREENKRKRFVALEVDLSQLDSDTSLLSDSSAYGIQRVELDKDPHGVESNLSSKSSICHVREGCCAQGTITYKELHVLPFTCYERFREVIRTCLDSEFVPLCIYTWKNLQNELSNKPNFVSSLLLTTTELRCHLQLIVHLLESDIMPDNPNDSFRGNTLGTQILDHYCNIVCADWRYNCFKRVREDALNGLPLSCSSDSSTTSLQSANFYCAGDRPSVPLSTQRPSVPNTRCTPNTSTGRPHSLSAGASTNSTIFGVTDVQPQTGLSIATCHQSGSPSQQQQPIALPMLEQEWHSRLISIAIEDLTSHVNQFPLQVRWVYSELQALHSDQLSNSVIRNLVFLRGICPCLFSAPNTTRGSISTSLSAGANFSALSGLNQPSFGGLTDVNSSVLSSWSCGSQASIGGTQTAVSNDALVLVAKTLMSLVSSNPISKAHSDGILSPEQFMDYHQKVFKQFIVPITAPLSTVEIKQLEKLYEREACVVSCRSLSRELAQLANCFLDALGPRNLDATTGTTSSTGTDHRQTMADTDIHSRTPSLWAALCELDDKTNQYLNASSTELARGLRR</sequence>
<dbReference type="OrthoDB" id="6233530at2759"/>
<evidence type="ECO:0000313" key="5">
    <source>
        <dbReference type="Proteomes" id="UP000699462"/>
    </source>
</evidence>
<feature type="domain" description="SH2" evidence="3">
    <location>
        <begin position="21"/>
        <end position="117"/>
    </location>
</feature>
<dbReference type="PANTHER" id="PTHR10194:SF60">
    <property type="entry name" value="RAS GTPASE-ACTIVATING PROTEIN RASKOL"/>
    <property type="match status" value="1"/>
</dbReference>
<dbReference type="Gene3D" id="3.30.505.10">
    <property type="entry name" value="SH2 domain"/>
    <property type="match status" value="2"/>
</dbReference>
<dbReference type="InterPro" id="IPR000980">
    <property type="entry name" value="SH2"/>
</dbReference>
<evidence type="ECO:0000256" key="1">
    <source>
        <dbReference type="PROSITE-ProRule" id="PRU00191"/>
    </source>
</evidence>
<accession>A0A8T0DVL9</accession>
<dbReference type="Pfam" id="PF00017">
    <property type="entry name" value="SH2"/>
    <property type="match status" value="1"/>
</dbReference>
<protein>
    <recommendedName>
        <fullName evidence="3">SH2 domain-containing protein</fullName>
    </recommendedName>
</protein>